<feature type="domain" description="CN hydrolase" evidence="7">
    <location>
        <begin position="3"/>
        <end position="247"/>
    </location>
</feature>
<dbReference type="Gene3D" id="3.60.110.10">
    <property type="entry name" value="Carbon-nitrogen hydrolase"/>
    <property type="match status" value="1"/>
</dbReference>
<reference evidence="8 9" key="1">
    <citation type="submission" date="2021-04" db="EMBL/GenBank/DDBJ databases">
        <authorList>
            <person name="Bliznina A."/>
        </authorList>
    </citation>
    <scope>NUCLEOTIDE SEQUENCE [LARGE SCALE GENOMIC DNA]</scope>
</reference>
<evidence type="ECO:0000256" key="6">
    <source>
        <dbReference type="ARBA" id="ARBA00048745"/>
    </source>
</evidence>
<dbReference type="Pfam" id="PF00795">
    <property type="entry name" value="CN_hydrolase"/>
    <property type="match status" value="1"/>
</dbReference>
<dbReference type="EMBL" id="OU015568">
    <property type="protein sequence ID" value="CAG5079715.1"/>
    <property type="molecule type" value="Genomic_DNA"/>
</dbReference>
<comment type="catalytic activity">
    <reaction evidence="3">
        <text>2-oxoglutaramate + H2O = 2-oxoglutarate + NH4(+)</text>
        <dbReference type="Rhea" id="RHEA:32963"/>
        <dbReference type="ChEBI" id="CHEBI:15377"/>
        <dbReference type="ChEBI" id="CHEBI:16769"/>
        <dbReference type="ChEBI" id="CHEBI:16810"/>
        <dbReference type="ChEBI" id="CHEBI:28938"/>
        <dbReference type="EC" id="3.5.1.3"/>
    </reaction>
    <physiologicalReaction direction="left-to-right" evidence="3">
        <dbReference type="Rhea" id="RHEA:32964"/>
    </physiologicalReaction>
</comment>
<dbReference type="InterPro" id="IPR036526">
    <property type="entry name" value="C-N_Hydrolase_sf"/>
</dbReference>
<organism evidence="8 9">
    <name type="scientific">Oikopleura dioica</name>
    <name type="common">Tunicate</name>
    <dbReference type="NCBI Taxonomy" id="34765"/>
    <lineage>
        <taxon>Eukaryota</taxon>
        <taxon>Metazoa</taxon>
        <taxon>Chordata</taxon>
        <taxon>Tunicata</taxon>
        <taxon>Appendicularia</taxon>
        <taxon>Copelata</taxon>
        <taxon>Oikopleuridae</taxon>
        <taxon>Oikopleura</taxon>
    </lineage>
</organism>
<dbReference type="PANTHER" id="PTHR23088:SF30">
    <property type="entry name" value="OMEGA-AMIDASE NIT2"/>
    <property type="match status" value="1"/>
</dbReference>
<comment type="catalytic activity">
    <reaction evidence="6">
        <text>2-oxosuccinamate + H2O = oxaloacetate + NH4(+)</text>
        <dbReference type="Rhea" id="RHEA:59412"/>
        <dbReference type="ChEBI" id="CHEBI:15377"/>
        <dbReference type="ChEBI" id="CHEBI:16452"/>
        <dbReference type="ChEBI" id="CHEBI:28938"/>
        <dbReference type="ChEBI" id="CHEBI:57735"/>
        <dbReference type="EC" id="3.5.1.3"/>
    </reaction>
    <physiologicalReaction direction="left-to-right" evidence="6">
        <dbReference type="Rhea" id="RHEA:59413"/>
    </physiologicalReaction>
</comment>
<evidence type="ECO:0000313" key="8">
    <source>
        <dbReference type="EMBL" id="CAG5079715.1"/>
    </source>
</evidence>
<dbReference type="InterPro" id="IPR001110">
    <property type="entry name" value="UPF0012_CS"/>
</dbReference>
<protein>
    <recommendedName>
        <fullName evidence="4">omega-amidase</fullName>
        <ecNumber evidence="4">3.5.1.3</ecNumber>
    </recommendedName>
    <alternativeName>
        <fullName evidence="5">Nitrilase homolog 2</fullName>
    </alternativeName>
</protein>
<dbReference type="Proteomes" id="UP001158576">
    <property type="component" value="Chromosome PAR"/>
</dbReference>
<accession>A0ABN7RNQ4</accession>
<name>A0ABN7RNQ4_OIKDI</name>
<dbReference type="SUPFAM" id="SSF56317">
    <property type="entry name" value="Carbon-nitrogen hydrolase"/>
    <property type="match status" value="1"/>
</dbReference>
<proteinExistence type="inferred from homology"/>
<evidence type="ECO:0000256" key="5">
    <source>
        <dbReference type="ARBA" id="ARBA00041576"/>
    </source>
</evidence>
<gene>
    <name evidence="8" type="ORF">OKIOD_LOCUS893</name>
</gene>
<dbReference type="PROSITE" id="PS51257">
    <property type="entry name" value="PROKAR_LIPOPROTEIN"/>
    <property type="match status" value="1"/>
</dbReference>
<dbReference type="InterPro" id="IPR045254">
    <property type="entry name" value="Nit1/2_C-N_Hydrolase"/>
</dbReference>
<keyword evidence="2" id="KW-0378">Hydrolase</keyword>
<dbReference type="CDD" id="cd07572">
    <property type="entry name" value="nit"/>
    <property type="match status" value="1"/>
</dbReference>
<evidence type="ECO:0000259" key="7">
    <source>
        <dbReference type="PROSITE" id="PS50263"/>
    </source>
</evidence>
<dbReference type="EC" id="3.5.1.3" evidence="4"/>
<evidence type="ECO:0000256" key="3">
    <source>
        <dbReference type="ARBA" id="ARBA00036637"/>
    </source>
</evidence>
<dbReference type="PROSITE" id="PS50263">
    <property type="entry name" value="CN_HYDROLASE"/>
    <property type="match status" value="1"/>
</dbReference>
<dbReference type="PANTHER" id="PTHR23088">
    <property type="entry name" value="NITRILASE-RELATED"/>
    <property type="match status" value="1"/>
</dbReference>
<keyword evidence="9" id="KW-1185">Reference proteome</keyword>
<dbReference type="PROSITE" id="PS01227">
    <property type="entry name" value="UPF0012"/>
    <property type="match status" value="1"/>
</dbReference>
<evidence type="ECO:0000256" key="2">
    <source>
        <dbReference type="ARBA" id="ARBA00022801"/>
    </source>
</evidence>
<comment type="similarity">
    <text evidence="1">Belongs to the carbon-nitrogen hydrolase superfamily. NIT1/NIT2 family.</text>
</comment>
<evidence type="ECO:0000256" key="1">
    <source>
        <dbReference type="ARBA" id="ARBA00010613"/>
    </source>
</evidence>
<dbReference type="InterPro" id="IPR003010">
    <property type="entry name" value="C-N_Hydrolase"/>
</dbReference>
<evidence type="ECO:0000313" key="9">
    <source>
        <dbReference type="Proteomes" id="UP001158576"/>
    </source>
</evidence>
<sequence length="268" mass="29571">MVLRVGLIQMAVGSCKKTNLQNAVKLIKQASDQGAKLVTLPECFNSPYGTQFFAEYAENIPGNSSSTIANAAKENNVHIIAGSIPEREGDNLYNTCCIFDNKGELIDTHRKVHLFDIDIPGKITFKESEVLSAGTKGTMFDVDSVKIGVGICYDIRFPELAWKYRREGAKVLVYPGAFNLTTGAAHWAKLQIARALDNQCFVMTASPARDMNATYHAWGHSMAVNSWGEILCEADAGEEVLVVDLDLDSLEETRKNIPISKQRMPECY</sequence>
<evidence type="ECO:0000256" key="4">
    <source>
        <dbReference type="ARBA" id="ARBA00039118"/>
    </source>
</evidence>